<dbReference type="InterPro" id="IPR008183">
    <property type="entry name" value="Aldose_1/G6P_1-epimerase"/>
</dbReference>
<dbReference type="Proteomes" id="UP001159363">
    <property type="component" value="Chromosome X"/>
</dbReference>
<dbReference type="Gene3D" id="2.70.98.10">
    <property type="match status" value="2"/>
</dbReference>
<evidence type="ECO:0000256" key="1">
    <source>
        <dbReference type="ARBA" id="ARBA00001712"/>
    </source>
</evidence>
<dbReference type="PANTHER" id="PTHR10091">
    <property type="entry name" value="ALDOSE-1-EPIMERASE"/>
    <property type="match status" value="1"/>
</dbReference>
<evidence type="ECO:0000256" key="7">
    <source>
        <dbReference type="ARBA" id="ARBA00032729"/>
    </source>
</evidence>
<dbReference type="InterPro" id="IPR011013">
    <property type="entry name" value="Gal_mutarotase_sf_dom"/>
</dbReference>
<evidence type="ECO:0000256" key="8">
    <source>
        <dbReference type="ARBA" id="ARBA00045743"/>
    </source>
</evidence>
<dbReference type="SUPFAM" id="SSF74650">
    <property type="entry name" value="Galactose mutarotase-like"/>
    <property type="match status" value="1"/>
</dbReference>
<evidence type="ECO:0000256" key="5">
    <source>
        <dbReference type="ARBA" id="ARBA00023235"/>
    </source>
</evidence>
<accession>A0ABQ9HNX0</accession>
<protein>
    <recommendedName>
        <fullName evidence="4">Galactose mutarotase</fullName>
    </recommendedName>
    <alternativeName>
        <fullName evidence="7">Aldose 1-epimerase</fullName>
    </alternativeName>
</protein>
<keyword evidence="5" id="KW-0413">Isomerase</keyword>
<dbReference type="PANTHER" id="PTHR10091:SF0">
    <property type="entry name" value="GALACTOSE MUTAROTASE"/>
    <property type="match status" value="1"/>
</dbReference>
<evidence type="ECO:0000313" key="9">
    <source>
        <dbReference type="EMBL" id="KAJ8886066.1"/>
    </source>
</evidence>
<evidence type="ECO:0000256" key="6">
    <source>
        <dbReference type="ARBA" id="ARBA00023277"/>
    </source>
</evidence>
<keyword evidence="6" id="KW-0119">Carbohydrate metabolism</keyword>
<proteinExistence type="inferred from homology"/>
<dbReference type="Pfam" id="PF01263">
    <property type="entry name" value="Aldose_epim"/>
    <property type="match status" value="1"/>
</dbReference>
<organism evidence="9 10">
    <name type="scientific">Dryococelus australis</name>
    <dbReference type="NCBI Taxonomy" id="614101"/>
    <lineage>
        <taxon>Eukaryota</taxon>
        <taxon>Metazoa</taxon>
        <taxon>Ecdysozoa</taxon>
        <taxon>Arthropoda</taxon>
        <taxon>Hexapoda</taxon>
        <taxon>Insecta</taxon>
        <taxon>Pterygota</taxon>
        <taxon>Neoptera</taxon>
        <taxon>Polyneoptera</taxon>
        <taxon>Phasmatodea</taxon>
        <taxon>Verophasmatodea</taxon>
        <taxon>Anareolatae</taxon>
        <taxon>Phasmatidae</taxon>
        <taxon>Eurycanthinae</taxon>
        <taxon>Dryococelus</taxon>
    </lineage>
</organism>
<dbReference type="InterPro" id="IPR014718">
    <property type="entry name" value="GH-type_carb-bd"/>
</dbReference>
<evidence type="ECO:0000256" key="3">
    <source>
        <dbReference type="ARBA" id="ARBA00006206"/>
    </source>
</evidence>
<evidence type="ECO:0000256" key="4">
    <source>
        <dbReference type="ARBA" id="ARBA00021023"/>
    </source>
</evidence>
<keyword evidence="10" id="KW-1185">Reference proteome</keyword>
<dbReference type="EMBL" id="JARBHB010000004">
    <property type="protein sequence ID" value="KAJ8886066.1"/>
    <property type="molecule type" value="Genomic_DNA"/>
</dbReference>
<comment type="function">
    <text evidence="8">Mutarotase that catalyzes the interconversion of beta-D-galactose and alpha-D-galactose during galactose metabolism. Beta-D-galactose is metabolized in the liver into glucose 1-phosphate, the primary metabolic fuel, by the action of four enzymes that constitute the Leloir pathway: GALM, GALK1 (galactokinase), GALT (galactose-1-phosphate uridylyltransferase) and GALE (UDP-galactose-4'-epimerase). Involved in the maintenance of the equilibrium between the beta- and alpha-anomers of galactose, therefore ensuring a sufficient supply of the alpha-anomer for GALK1. Also active on D-glucose although shows a preference for galactose over glucose.</text>
</comment>
<evidence type="ECO:0000313" key="10">
    <source>
        <dbReference type="Proteomes" id="UP001159363"/>
    </source>
</evidence>
<sequence length="271" mass="29778">MIVCIMVSGYLKSNNPYFGATIGRVANRINDGKFKLGNKSYQISLNKGNFTLHGGFKGFDKVLWESYVEGDKVIFSYLSCDGEEGFPGDVLTHVTYQLTDANELKLTMESSATKPTPVNLCNHSYFNLGGHVSFREIASVATTPFDLRKFTLLKTGIPAADKFAAKGGYDHNLCINSDGKGGLRFVAKVVHPKSGRELEVHSNQPGVQSYTGNSISEISGKGGNTYRKHNAFCLETQVYPDAVNHANFPNSILYPGVQYHHEAIYKFSVAQ</sequence>
<dbReference type="CDD" id="cd09019">
    <property type="entry name" value="galactose_mutarotase_like"/>
    <property type="match status" value="1"/>
</dbReference>
<gene>
    <name evidence="9" type="ORF">PR048_012272</name>
</gene>
<comment type="pathway">
    <text evidence="2">Carbohydrate metabolism; galactose metabolism.</text>
</comment>
<dbReference type="InterPro" id="IPR047215">
    <property type="entry name" value="Galactose_mutarotase-like"/>
</dbReference>
<comment type="similarity">
    <text evidence="3">Belongs to the aldose epimerase family.</text>
</comment>
<reference evidence="9 10" key="1">
    <citation type="submission" date="2023-02" db="EMBL/GenBank/DDBJ databases">
        <title>LHISI_Scaffold_Assembly.</title>
        <authorList>
            <person name="Stuart O.P."/>
            <person name="Cleave R."/>
            <person name="Magrath M.J.L."/>
            <person name="Mikheyev A.S."/>
        </authorList>
    </citation>
    <scope>NUCLEOTIDE SEQUENCE [LARGE SCALE GENOMIC DNA]</scope>
    <source>
        <strain evidence="9">Daus_M_001</strain>
        <tissue evidence="9">Leg muscle</tissue>
    </source>
</reference>
<comment type="caution">
    <text evidence="9">The sequence shown here is derived from an EMBL/GenBank/DDBJ whole genome shotgun (WGS) entry which is preliminary data.</text>
</comment>
<evidence type="ECO:0000256" key="2">
    <source>
        <dbReference type="ARBA" id="ARBA00004947"/>
    </source>
</evidence>
<comment type="catalytic activity">
    <reaction evidence="1">
        <text>alpha-D-galactose = beta-D-galactose</text>
        <dbReference type="Rhea" id="RHEA:28675"/>
        <dbReference type="ChEBI" id="CHEBI:27667"/>
        <dbReference type="ChEBI" id="CHEBI:28061"/>
        <dbReference type="EC" id="5.1.3.3"/>
    </reaction>
    <physiologicalReaction direction="right-to-left" evidence="1">
        <dbReference type="Rhea" id="RHEA:28677"/>
    </physiologicalReaction>
</comment>
<name>A0ABQ9HNX0_9NEOP</name>